<dbReference type="AlphaFoldDB" id="A0A1I8J1V2"/>
<reference evidence="3" key="1">
    <citation type="submission" date="2016-11" db="UniProtKB">
        <authorList>
            <consortium name="WormBaseParasite"/>
        </authorList>
    </citation>
    <scope>IDENTIFICATION</scope>
</reference>
<evidence type="ECO:0000313" key="2">
    <source>
        <dbReference type="Proteomes" id="UP000095280"/>
    </source>
</evidence>
<keyword evidence="1" id="KW-0732">Signal</keyword>
<feature type="chain" id="PRO_5009321361" evidence="1">
    <location>
        <begin position="28"/>
        <end position="409"/>
    </location>
</feature>
<dbReference type="WBParaSite" id="maker-uti_cns_0045418-snap-gene-0.21-mRNA-1">
    <property type="protein sequence ID" value="maker-uti_cns_0045418-snap-gene-0.21-mRNA-1"/>
    <property type="gene ID" value="maker-uti_cns_0045418-snap-gene-0.21"/>
</dbReference>
<keyword evidence="2" id="KW-1185">Reference proteome</keyword>
<accession>A0A1I8J1V2</accession>
<organism evidence="2 3">
    <name type="scientific">Macrostomum lignano</name>
    <dbReference type="NCBI Taxonomy" id="282301"/>
    <lineage>
        <taxon>Eukaryota</taxon>
        <taxon>Metazoa</taxon>
        <taxon>Spiralia</taxon>
        <taxon>Lophotrochozoa</taxon>
        <taxon>Platyhelminthes</taxon>
        <taxon>Rhabditophora</taxon>
        <taxon>Macrostomorpha</taxon>
        <taxon>Macrostomida</taxon>
        <taxon>Macrostomidae</taxon>
        <taxon>Macrostomum</taxon>
    </lineage>
</organism>
<protein>
    <submittedName>
        <fullName evidence="3">RNase H domain-containing protein</fullName>
    </submittedName>
</protein>
<dbReference type="Proteomes" id="UP000095280">
    <property type="component" value="Unplaced"/>
</dbReference>
<sequence length="409" mass="43324">MRPCQLSNARLVCVLAAPTAWLNGSGADTVQLAGHLLDLFLLLGWPRGNPVQTSSQEEANEDTAGYNEPLCQLLQVLFTAISERRLPPSLRRLAWPARRQTSGQARDADRLLADFVSGSSPGCPDFTGHACILGGSLADSGSRVASVGCLSHGRQHRRLGHACWLFELLHRHFTVYPAGRRRLRVVWLPVHLDAFPDEEAASHLRSRPVHLLSVANGNLSVCLLYAGLTNLTGLPQTLLEAAESFLLDCLPARLPHLFHWRSQQASANGASAAIEIALADPADYLTVVNAKSGSGGGILSRRIKGRRRIEGRRRLKGGGGSRAGSLGRAASLTSLNNAAGGTIDGGSAGDLSGGSGQQQAAAQWLQQAGGAGVFAYLLLDWPAGVCHASQAALPQGRLAGPELRDLLAR</sequence>
<evidence type="ECO:0000313" key="3">
    <source>
        <dbReference type="WBParaSite" id="maker-uti_cns_0045418-snap-gene-0.21-mRNA-1"/>
    </source>
</evidence>
<name>A0A1I8J1V2_9PLAT</name>
<proteinExistence type="predicted"/>
<evidence type="ECO:0000256" key="1">
    <source>
        <dbReference type="SAM" id="SignalP"/>
    </source>
</evidence>
<feature type="signal peptide" evidence="1">
    <location>
        <begin position="1"/>
        <end position="27"/>
    </location>
</feature>